<proteinExistence type="predicted"/>
<feature type="domain" description="Peptidase S9 prolyl oligopeptidase catalytic" evidence="2">
    <location>
        <begin position="485"/>
        <end position="617"/>
    </location>
</feature>
<accession>A0AAT9GY31</accession>
<dbReference type="InterPro" id="IPR050955">
    <property type="entry name" value="Plant_Biomass_Hydrol_Est"/>
</dbReference>
<evidence type="ECO:0000259" key="2">
    <source>
        <dbReference type="Pfam" id="PF00326"/>
    </source>
</evidence>
<keyword evidence="1" id="KW-0732">Signal</keyword>
<protein>
    <recommendedName>
        <fullName evidence="2">Peptidase S9 prolyl oligopeptidase catalytic domain-containing protein</fullName>
    </recommendedName>
</protein>
<dbReference type="GO" id="GO:0006508">
    <property type="term" value="P:proteolysis"/>
    <property type="evidence" value="ECO:0007669"/>
    <property type="project" value="InterPro"/>
</dbReference>
<dbReference type="RefSeq" id="WP_369617363.1">
    <property type="nucleotide sequence ID" value="NZ_AP031573.1"/>
</dbReference>
<reference evidence="3" key="1">
    <citation type="submission" date="2024-05" db="EMBL/GenBank/DDBJ databases">
        <title>Whole-Genome Sequence of CFS9, a Potential Fish Probiotic Isolated from the Body Surface of Silurus asotus.</title>
        <authorList>
            <person name="Kojima M."/>
            <person name="Tobioka K."/>
            <person name="Yokota K."/>
            <person name="Nakatani H."/>
            <person name="Hori K."/>
            <person name="Tamaru Y."/>
            <person name="Okazaki F."/>
        </authorList>
    </citation>
    <scope>NUCLEOTIDE SEQUENCE</scope>
    <source>
        <strain evidence="3">CFS9</strain>
    </source>
</reference>
<dbReference type="AlphaFoldDB" id="A0AAT9GY31"/>
<dbReference type="PANTHER" id="PTHR43037:SF1">
    <property type="entry name" value="BLL1128 PROTEIN"/>
    <property type="match status" value="1"/>
</dbReference>
<name>A0AAT9GY31_9FLAO</name>
<dbReference type="SUPFAM" id="SSF53474">
    <property type="entry name" value="alpha/beta-Hydrolases"/>
    <property type="match status" value="1"/>
</dbReference>
<organism evidence="3">
    <name type="scientific">Flavobacterium sp. CFS9</name>
    <dbReference type="NCBI Taxonomy" id="3143118"/>
    <lineage>
        <taxon>Bacteria</taxon>
        <taxon>Pseudomonadati</taxon>
        <taxon>Bacteroidota</taxon>
        <taxon>Flavobacteriia</taxon>
        <taxon>Flavobacteriales</taxon>
        <taxon>Flavobacteriaceae</taxon>
        <taxon>Flavobacterium</taxon>
    </lineage>
</organism>
<dbReference type="Gene3D" id="2.60.40.1190">
    <property type="match status" value="1"/>
</dbReference>
<dbReference type="EMBL" id="AP031573">
    <property type="protein sequence ID" value="BFM42156.1"/>
    <property type="molecule type" value="Genomic_DNA"/>
</dbReference>
<evidence type="ECO:0000313" key="3">
    <source>
        <dbReference type="EMBL" id="BFM42156.1"/>
    </source>
</evidence>
<dbReference type="Gene3D" id="3.40.50.1820">
    <property type="entry name" value="alpha/beta hydrolase"/>
    <property type="match status" value="1"/>
</dbReference>
<dbReference type="InterPro" id="IPR029058">
    <property type="entry name" value="AB_hydrolase_fold"/>
</dbReference>
<gene>
    <name evidence="3" type="ORF">CFS9_07970</name>
</gene>
<dbReference type="GO" id="GO:0008236">
    <property type="term" value="F:serine-type peptidase activity"/>
    <property type="evidence" value="ECO:0007669"/>
    <property type="project" value="InterPro"/>
</dbReference>
<sequence>MGTKEKLICLVLFIFQLMQAQSSKSEEIRFLDFTPVIDGKLDDKLLNLKKKEFNHFFQFDNPAVTPTKVNYLLGYTATHLYLYIEAKADSITYRDRGFINGDGFKLLLAKRQNDSLTDEYYDIVFSPSKDKKYWARKRIWDYNRNQNHGKKLSRETRFEEISHNGKCGFEVLLTWKDAYPYHPWFSNPLGYNLYFAKAIPNNAANGYSVVKDEGIWDEEIPKRNFMPIAFEEPKKVNQPIIVAQLFKRNIQADEPLQLNLITIAKTVLNKTIDVTIQNDSSRIFLDKKIKVSFKNKLQRESIPFDSHNLKPGHYNFLIRSASDTIAPYDFVIFPKFNFDSIRSQITRNPYHLQQGTINTLLFKTNEVQQHFNNLKSYENGKNVLKEYLQFETELNSFLKGGDPYKGIAKPYRRAFQSKYDATFQPYTIKLPQDYNPEKKYPLLVFLHGSGQDEQTVLSQARSGGNFIEIAPFARDRYNCYDSESSQNDIMEAIEDVVLHFSGDKSKIVIAGFSMGGYGALRTYYQHPELYKGVAVFAGHPDLANEWLGTGHPNFLEDQFLVPFLKTPVFVYHGKKDGALPVSVAEKLIQKLNSNGVPVIRRIIEDKTHEYPDAETNKIYFEWLTKITEK</sequence>
<dbReference type="SUPFAM" id="SSF49344">
    <property type="entry name" value="CBD9-like"/>
    <property type="match status" value="1"/>
</dbReference>
<evidence type="ECO:0000256" key="1">
    <source>
        <dbReference type="ARBA" id="ARBA00022729"/>
    </source>
</evidence>
<dbReference type="PANTHER" id="PTHR43037">
    <property type="entry name" value="UNNAMED PRODUCT-RELATED"/>
    <property type="match status" value="1"/>
</dbReference>
<dbReference type="Pfam" id="PF00326">
    <property type="entry name" value="Peptidase_S9"/>
    <property type="match status" value="1"/>
</dbReference>
<dbReference type="InterPro" id="IPR001375">
    <property type="entry name" value="Peptidase_S9_cat"/>
</dbReference>